<dbReference type="SUPFAM" id="SSF53098">
    <property type="entry name" value="Ribonuclease H-like"/>
    <property type="match status" value="1"/>
</dbReference>
<keyword evidence="10" id="KW-0175">Coiled coil</keyword>
<evidence type="ECO:0000256" key="4">
    <source>
        <dbReference type="ARBA" id="ARBA00022801"/>
    </source>
</evidence>
<evidence type="ECO:0000256" key="6">
    <source>
        <dbReference type="ARBA" id="ARBA00022908"/>
    </source>
</evidence>
<feature type="region of interest" description="Disordered" evidence="11">
    <location>
        <begin position="543"/>
        <end position="568"/>
    </location>
</feature>
<dbReference type="InterPro" id="IPR012337">
    <property type="entry name" value="RNaseH-like_sf"/>
</dbReference>
<evidence type="ECO:0000256" key="1">
    <source>
        <dbReference type="ARBA" id="ARBA00022722"/>
    </source>
</evidence>
<evidence type="ECO:0000259" key="12">
    <source>
        <dbReference type="PROSITE" id="PS50994"/>
    </source>
</evidence>
<comment type="caution">
    <text evidence="13">The sequence shown here is derived from an EMBL/GenBank/DDBJ whole genome shotgun (WGS) entry which is preliminary data.</text>
</comment>
<reference evidence="13" key="1">
    <citation type="journal article" date="2022" name="Int. J. Mol. Sci.">
        <title>Draft Genome of Tanacetum Coccineum: Genomic Comparison of Closely Related Tanacetum-Family Plants.</title>
        <authorList>
            <person name="Yamashiro T."/>
            <person name="Shiraishi A."/>
            <person name="Nakayama K."/>
            <person name="Satake H."/>
        </authorList>
    </citation>
    <scope>NUCLEOTIDE SEQUENCE</scope>
</reference>
<reference evidence="13" key="2">
    <citation type="submission" date="2022-01" db="EMBL/GenBank/DDBJ databases">
        <authorList>
            <person name="Yamashiro T."/>
            <person name="Shiraishi A."/>
            <person name="Satake H."/>
            <person name="Nakayama K."/>
        </authorList>
    </citation>
    <scope>NUCLEOTIDE SEQUENCE</scope>
</reference>
<feature type="domain" description="Integrase catalytic" evidence="12">
    <location>
        <begin position="368"/>
        <end position="494"/>
    </location>
</feature>
<dbReference type="EMBL" id="BQNB010009676">
    <property type="protein sequence ID" value="GJS66814.1"/>
    <property type="molecule type" value="Genomic_DNA"/>
</dbReference>
<dbReference type="PANTHER" id="PTHR42648:SF11">
    <property type="entry name" value="TRANSPOSON TY4-P GAG-POL POLYPROTEIN"/>
    <property type="match status" value="1"/>
</dbReference>
<evidence type="ECO:0000313" key="13">
    <source>
        <dbReference type="EMBL" id="GJS66814.1"/>
    </source>
</evidence>
<protein>
    <submittedName>
        <fullName evidence="13">Gag-pol polyprotein</fullName>
    </submittedName>
</protein>
<feature type="compositionally biased region" description="Low complexity" evidence="11">
    <location>
        <begin position="555"/>
        <end position="568"/>
    </location>
</feature>
<keyword evidence="4" id="KW-0378">Hydrolase</keyword>
<dbReference type="InterPro" id="IPR039537">
    <property type="entry name" value="Retrotran_Ty1/copia-like"/>
</dbReference>
<dbReference type="InterPro" id="IPR036397">
    <property type="entry name" value="RNaseH_sf"/>
</dbReference>
<evidence type="ECO:0000256" key="7">
    <source>
        <dbReference type="ARBA" id="ARBA00022918"/>
    </source>
</evidence>
<keyword evidence="9" id="KW-0233">DNA recombination</keyword>
<keyword evidence="6" id="KW-0229">DNA integration</keyword>
<keyword evidence="8" id="KW-0548">Nucleotidyltransferase</keyword>
<dbReference type="Gene3D" id="3.30.420.10">
    <property type="entry name" value="Ribonuclease H-like superfamily/Ribonuclease H"/>
    <property type="match status" value="1"/>
</dbReference>
<sequence>MPEIQEYFENKDLKAQLQEKDIVNKKLKERINDLRKNHDNVKKEIDGNETINIVLEHNVAKLLSENENLHKEIVHLKQIYKEQFDSIKKSHVLANEALKNELKRIKGKNVVDSVAPKPKATTISKGMENANVLREIVEEVSASNPLDGELDLACNKKNDRIPQLPHSNLKNKVEAQHRNVTLSASKKNRVKDSICDANFKHTILNANFKHTILNANSELICVKCNQCMFDANHDACFLEYVSDMNVKSKSKSIKNDKKKEEWKPTGKMFTKIGFMWRPTGKKFSLVRYVCPLTRITTTKAVPIKVPNPLEVTLVATRIYARKSKTPKNIGSHSKSKISTSKIANKMEPGGLPCSLVKFLALKYEAPDFIITFLKMIQHRLNASVKKIRIDNGIEFVNQTLRDYYESFGISHETSVAKTPQQNGVVERRNHTLVEAACTIKKAYRIYNRCTWRITETCHVDFDKLTAMASEHSSLEAALHEMTPATPSSRLVPNPLSPAPFVPPTRNEWDLVFTPLFDEFFSPPASVASPVTVVEAPLPVETTCLPSSTTVDQDAPSPSTSQTDSQPQSQEILLYAEEENHDLLVAHMSNDPYFGIPIPKTIYEESSSSDVIPTIVHPNALVSEHISRWTKDHPL</sequence>
<keyword evidence="8" id="KW-0239">DNA-directed DNA polymerase</keyword>
<keyword evidence="3" id="KW-0255">Endonuclease</keyword>
<evidence type="ECO:0000256" key="8">
    <source>
        <dbReference type="ARBA" id="ARBA00022932"/>
    </source>
</evidence>
<keyword evidence="14" id="KW-1185">Reference proteome</keyword>
<proteinExistence type="predicted"/>
<dbReference type="InterPro" id="IPR001584">
    <property type="entry name" value="Integrase_cat-core"/>
</dbReference>
<dbReference type="PROSITE" id="PS50994">
    <property type="entry name" value="INTEGRASE"/>
    <property type="match status" value="1"/>
</dbReference>
<organism evidence="13 14">
    <name type="scientific">Tanacetum coccineum</name>
    <dbReference type="NCBI Taxonomy" id="301880"/>
    <lineage>
        <taxon>Eukaryota</taxon>
        <taxon>Viridiplantae</taxon>
        <taxon>Streptophyta</taxon>
        <taxon>Embryophyta</taxon>
        <taxon>Tracheophyta</taxon>
        <taxon>Spermatophyta</taxon>
        <taxon>Magnoliopsida</taxon>
        <taxon>eudicotyledons</taxon>
        <taxon>Gunneridae</taxon>
        <taxon>Pentapetalae</taxon>
        <taxon>asterids</taxon>
        <taxon>campanulids</taxon>
        <taxon>Asterales</taxon>
        <taxon>Asteraceae</taxon>
        <taxon>Asteroideae</taxon>
        <taxon>Anthemideae</taxon>
        <taxon>Anthemidinae</taxon>
        <taxon>Tanacetum</taxon>
    </lineage>
</organism>
<keyword evidence="8" id="KW-0808">Transferase</keyword>
<name>A0ABQ4XN62_9ASTR</name>
<accession>A0ABQ4XN62</accession>
<evidence type="ECO:0000256" key="10">
    <source>
        <dbReference type="SAM" id="Coils"/>
    </source>
</evidence>
<keyword evidence="2" id="KW-0479">Metal-binding</keyword>
<dbReference type="Proteomes" id="UP001151760">
    <property type="component" value="Unassembled WGS sequence"/>
</dbReference>
<keyword evidence="7" id="KW-0695">RNA-directed DNA polymerase</keyword>
<evidence type="ECO:0000256" key="3">
    <source>
        <dbReference type="ARBA" id="ARBA00022759"/>
    </source>
</evidence>
<evidence type="ECO:0000256" key="2">
    <source>
        <dbReference type="ARBA" id="ARBA00022723"/>
    </source>
</evidence>
<evidence type="ECO:0000256" key="5">
    <source>
        <dbReference type="ARBA" id="ARBA00022842"/>
    </source>
</evidence>
<dbReference type="PANTHER" id="PTHR42648">
    <property type="entry name" value="TRANSPOSASE, PUTATIVE-RELATED"/>
    <property type="match status" value="1"/>
</dbReference>
<gene>
    <name evidence="13" type="ORF">Tco_0681378</name>
</gene>
<evidence type="ECO:0000256" key="11">
    <source>
        <dbReference type="SAM" id="MobiDB-lite"/>
    </source>
</evidence>
<feature type="coiled-coil region" evidence="10">
    <location>
        <begin position="10"/>
        <end position="79"/>
    </location>
</feature>
<evidence type="ECO:0000313" key="14">
    <source>
        <dbReference type="Proteomes" id="UP001151760"/>
    </source>
</evidence>
<keyword evidence="1" id="KW-0540">Nuclease</keyword>
<keyword evidence="5" id="KW-0460">Magnesium</keyword>
<evidence type="ECO:0000256" key="9">
    <source>
        <dbReference type="ARBA" id="ARBA00023172"/>
    </source>
</evidence>